<dbReference type="EMBL" id="AMRM01000002">
    <property type="protein sequence ID" value="EKF20599.1"/>
    <property type="molecule type" value="Genomic_DNA"/>
</dbReference>
<dbReference type="Proteomes" id="UP000006786">
    <property type="component" value="Unassembled WGS sequence"/>
</dbReference>
<keyword evidence="2" id="KW-1185">Reference proteome</keyword>
<evidence type="ECO:0000313" key="2">
    <source>
        <dbReference type="Proteomes" id="UP000006786"/>
    </source>
</evidence>
<sequence length="74" mass="8091">MISVEMGDLGQSSEQMTFTTCDLALMHLQEAARLGAKVPGFKEQQLFSYILGMCVELLLPIQAAERLSDSGRGQ</sequence>
<dbReference type="PATRIC" id="fig|391937.3.peg.499"/>
<protein>
    <submittedName>
        <fullName evidence="1">Uncharacterized protein</fullName>
    </submittedName>
</protein>
<dbReference type="RefSeq" id="WP_008593757.1">
    <property type="nucleotide sequence ID" value="NZ_AMRM01000002.1"/>
</dbReference>
<comment type="caution">
    <text evidence="1">The sequence shown here is derived from an EMBL/GenBank/DDBJ whole genome shotgun (WGS) entry which is preliminary data.</text>
</comment>
<name>K2LS69_9HYPH</name>
<proteinExistence type="predicted"/>
<dbReference type="AlphaFoldDB" id="K2LS69"/>
<accession>K2LS69</accession>
<organism evidence="1 2">
    <name type="scientific">Nitratireductor pacificus pht-3B</name>
    <dbReference type="NCBI Taxonomy" id="391937"/>
    <lineage>
        <taxon>Bacteria</taxon>
        <taxon>Pseudomonadati</taxon>
        <taxon>Pseudomonadota</taxon>
        <taxon>Alphaproteobacteria</taxon>
        <taxon>Hyphomicrobiales</taxon>
        <taxon>Phyllobacteriaceae</taxon>
        <taxon>Nitratireductor</taxon>
    </lineage>
</organism>
<reference evidence="1 2" key="1">
    <citation type="journal article" date="2012" name="J. Bacteriol.">
        <title>Genome Sequence of Nitratireductor pacificus Type Strain pht-3B.</title>
        <authorList>
            <person name="Lai Q."/>
            <person name="Li G."/>
            <person name="Shao Z."/>
        </authorList>
    </citation>
    <scope>NUCLEOTIDE SEQUENCE [LARGE SCALE GENOMIC DNA]</scope>
    <source>
        <strain evidence="2">pht-3B</strain>
    </source>
</reference>
<evidence type="ECO:0000313" key="1">
    <source>
        <dbReference type="EMBL" id="EKF20599.1"/>
    </source>
</evidence>
<gene>
    <name evidence="1" type="ORF">NA2_02404</name>
</gene>
<dbReference type="OrthoDB" id="8031957at2"/>